<evidence type="ECO:0000313" key="1">
    <source>
        <dbReference type="EMBL" id="MDC7151569.1"/>
    </source>
</evidence>
<proteinExistence type="predicted"/>
<dbReference type="PANTHER" id="PTHR41317">
    <property type="entry name" value="PD-(D_E)XK NUCLEASE FAMILY TRANSPOSASE"/>
    <property type="match status" value="1"/>
</dbReference>
<sequence>MKSDMFIDPKSDYAFKRFFGTVSNKELTIGFLNSLLNKDIKDIIFHNVEMQGNNTDSRKAVFDLFCEGSDGELFIVEIQKKRQKYFSDRVLYYASFVIQMQADIESEKFRLAKEEERRRWNYHINKVYVVCFLDFRLDTRYTDKYRWDVVRMDRELKIPFSETLNEIYLELPKFNLNFEECDTFYKKFLYTMNNIDIMGQLSKETIQNDKLLRKLKSAIELQRMSAKERLAYELSIAAERDLAACMATSFEEGEEKGKAEGITQGIAEGMRKIILNMKQAGMDLATIAKTAGLPEKEVEALLK</sequence>
<comment type="caution">
    <text evidence="1">The sequence shown here is derived from an EMBL/GenBank/DDBJ whole genome shotgun (WGS) entry which is preliminary data.</text>
</comment>
<dbReference type="Pfam" id="PF12784">
    <property type="entry name" value="PDDEXK_2"/>
    <property type="match status" value="1"/>
</dbReference>
<dbReference type="RefSeq" id="WP_195485867.1">
    <property type="nucleotide sequence ID" value="NZ_CALEGY010000086.1"/>
</dbReference>
<name>A0AAW6I985_9BACT</name>
<dbReference type="EMBL" id="JAQPYX010000197">
    <property type="protein sequence ID" value="MDC7151569.1"/>
    <property type="molecule type" value="Genomic_DNA"/>
</dbReference>
<gene>
    <name evidence="1" type="ORF">PQG89_19480</name>
</gene>
<organism evidence="1 2">
    <name type="scientific">Parabacteroides johnsonii</name>
    <dbReference type="NCBI Taxonomy" id="387661"/>
    <lineage>
        <taxon>Bacteria</taxon>
        <taxon>Pseudomonadati</taxon>
        <taxon>Bacteroidota</taxon>
        <taxon>Bacteroidia</taxon>
        <taxon>Bacteroidales</taxon>
        <taxon>Tannerellaceae</taxon>
        <taxon>Parabacteroides</taxon>
    </lineage>
</organism>
<dbReference type="PANTHER" id="PTHR41317:SF1">
    <property type="entry name" value="PD-(D_E)XK NUCLEASE FAMILY TRANSPOSASE"/>
    <property type="match status" value="1"/>
</dbReference>
<reference evidence="1" key="1">
    <citation type="submission" date="2023-01" db="EMBL/GenBank/DDBJ databases">
        <title>Exploring GABA producing Bacteroides strains toward improving mental health.</title>
        <authorList>
            <person name="Yousuf B."/>
            <person name="Bouhlel N.E."/>
            <person name="Mottawea W."/>
            <person name="Hammami R."/>
        </authorList>
    </citation>
    <scope>NUCLEOTIDE SEQUENCE</scope>
    <source>
        <strain evidence="1">UO.H1047</strain>
    </source>
</reference>
<protein>
    <submittedName>
        <fullName evidence="1">Rpn family recombination-promoting nuclease/putative transposase</fullName>
    </submittedName>
</protein>
<dbReference type="AlphaFoldDB" id="A0AAW6I985"/>
<dbReference type="NCBIfam" id="TIGR01784">
    <property type="entry name" value="T_den_put_tspse"/>
    <property type="match status" value="1"/>
</dbReference>
<accession>A0AAW6I985</accession>
<evidence type="ECO:0000313" key="2">
    <source>
        <dbReference type="Proteomes" id="UP001213646"/>
    </source>
</evidence>
<dbReference type="InterPro" id="IPR010106">
    <property type="entry name" value="RpnA"/>
</dbReference>
<dbReference type="Proteomes" id="UP001213646">
    <property type="component" value="Unassembled WGS sequence"/>
</dbReference>